<dbReference type="InterPro" id="IPR000182">
    <property type="entry name" value="GNAT_dom"/>
</dbReference>
<evidence type="ECO:0000256" key="2">
    <source>
        <dbReference type="ARBA" id="ARBA00023315"/>
    </source>
</evidence>
<keyword evidence="2 5" id="KW-0012">Acyltransferase</keyword>
<dbReference type="Pfam" id="PF00583">
    <property type="entry name" value="Acetyltransf_1"/>
    <property type="match status" value="1"/>
</dbReference>
<keyword evidence="1 5" id="KW-0808">Transferase</keyword>
<evidence type="ECO:0000256" key="1">
    <source>
        <dbReference type="ARBA" id="ARBA00022679"/>
    </source>
</evidence>
<evidence type="ECO:0000313" key="6">
    <source>
        <dbReference type="Proteomes" id="UP001597187"/>
    </source>
</evidence>
<organism evidence="5 6">
    <name type="scientific">Halomarina rubra</name>
    <dbReference type="NCBI Taxonomy" id="2071873"/>
    <lineage>
        <taxon>Archaea</taxon>
        <taxon>Methanobacteriati</taxon>
        <taxon>Methanobacteriota</taxon>
        <taxon>Stenosarchaea group</taxon>
        <taxon>Halobacteria</taxon>
        <taxon>Halobacteriales</taxon>
        <taxon>Natronomonadaceae</taxon>
        <taxon>Halomarina</taxon>
    </lineage>
</organism>
<dbReference type="AlphaFoldDB" id="A0ABD6AVY8"/>
<dbReference type="PANTHER" id="PTHR43877">
    <property type="entry name" value="AMINOALKYLPHOSPHONATE N-ACETYLTRANSFERASE-RELATED-RELATED"/>
    <property type="match status" value="1"/>
</dbReference>
<dbReference type="Proteomes" id="UP001597187">
    <property type="component" value="Unassembled WGS sequence"/>
</dbReference>
<dbReference type="Gene3D" id="3.40.630.30">
    <property type="match status" value="1"/>
</dbReference>
<dbReference type="RefSeq" id="WP_250873998.1">
    <property type="nucleotide sequence ID" value="NZ_JALXFV010000005.1"/>
</dbReference>
<dbReference type="EC" id="2.3.1.-" evidence="5"/>
<gene>
    <name evidence="5" type="ORF">ACFSBT_12205</name>
</gene>
<dbReference type="EMBL" id="JBHUDC010000005">
    <property type="protein sequence ID" value="MFD1514043.1"/>
    <property type="molecule type" value="Genomic_DNA"/>
</dbReference>
<protein>
    <submittedName>
        <fullName evidence="5">GNAT family N-acetyltransferase</fullName>
        <ecNumber evidence="5">2.3.1.-</ecNumber>
    </submittedName>
</protein>
<keyword evidence="6" id="KW-1185">Reference proteome</keyword>
<evidence type="ECO:0000256" key="3">
    <source>
        <dbReference type="SAM" id="MobiDB-lite"/>
    </source>
</evidence>
<dbReference type="GO" id="GO:0016746">
    <property type="term" value="F:acyltransferase activity"/>
    <property type="evidence" value="ECO:0007669"/>
    <property type="project" value="UniProtKB-KW"/>
</dbReference>
<dbReference type="InterPro" id="IPR016181">
    <property type="entry name" value="Acyl_CoA_acyltransferase"/>
</dbReference>
<feature type="region of interest" description="Disordered" evidence="3">
    <location>
        <begin position="63"/>
        <end position="82"/>
    </location>
</feature>
<sequence>MTVRRATGDDIEAIREVAKRSWTTDYPDILTRETAETAVTDWYTAEGIAAELRDSRTLVLVAEGEDGGDGEGGEGENEAGDESSVVGFAHATWTDTDHEGYILRLYVDPDHRRENLGRDLLDRTVDALADAGVDRVNAMVLSANEPGRGFYEHFGFERVDEQPTTIGGESYPETRYVLEDVRDTSSPSRS</sequence>
<dbReference type="PROSITE" id="PS51186">
    <property type="entry name" value="GNAT"/>
    <property type="match status" value="1"/>
</dbReference>
<comment type="caution">
    <text evidence="5">The sequence shown here is derived from an EMBL/GenBank/DDBJ whole genome shotgun (WGS) entry which is preliminary data.</text>
</comment>
<proteinExistence type="predicted"/>
<evidence type="ECO:0000313" key="5">
    <source>
        <dbReference type="EMBL" id="MFD1514043.1"/>
    </source>
</evidence>
<dbReference type="PANTHER" id="PTHR43877:SF1">
    <property type="entry name" value="ACETYLTRANSFERASE"/>
    <property type="match status" value="1"/>
</dbReference>
<accession>A0ABD6AVY8</accession>
<dbReference type="CDD" id="cd04301">
    <property type="entry name" value="NAT_SF"/>
    <property type="match status" value="1"/>
</dbReference>
<feature type="compositionally biased region" description="Acidic residues" evidence="3">
    <location>
        <begin position="63"/>
        <end position="81"/>
    </location>
</feature>
<name>A0ABD6AVY8_9EURY</name>
<dbReference type="SUPFAM" id="SSF55729">
    <property type="entry name" value="Acyl-CoA N-acyltransferases (Nat)"/>
    <property type="match status" value="1"/>
</dbReference>
<evidence type="ECO:0000259" key="4">
    <source>
        <dbReference type="PROSITE" id="PS51186"/>
    </source>
</evidence>
<reference evidence="5 6" key="1">
    <citation type="journal article" date="2019" name="Int. J. Syst. Evol. Microbiol.">
        <title>The Global Catalogue of Microorganisms (GCM) 10K type strain sequencing project: providing services to taxonomists for standard genome sequencing and annotation.</title>
        <authorList>
            <consortium name="The Broad Institute Genomics Platform"/>
            <consortium name="The Broad Institute Genome Sequencing Center for Infectious Disease"/>
            <person name="Wu L."/>
            <person name="Ma J."/>
        </authorList>
    </citation>
    <scope>NUCLEOTIDE SEQUENCE [LARGE SCALE GENOMIC DNA]</scope>
    <source>
        <strain evidence="5 6">CGMCC 1.12563</strain>
    </source>
</reference>
<dbReference type="InterPro" id="IPR050832">
    <property type="entry name" value="Bact_Acetyltransf"/>
</dbReference>
<feature type="domain" description="N-acetyltransferase" evidence="4">
    <location>
        <begin position="1"/>
        <end position="178"/>
    </location>
</feature>